<keyword evidence="3" id="KW-1185">Reference proteome</keyword>
<reference evidence="2 3" key="1">
    <citation type="submission" date="2024-01" db="EMBL/GenBank/DDBJ databases">
        <title>Genome insights into Plantactinospora sonchi sp. nov.</title>
        <authorList>
            <person name="Wang L."/>
        </authorList>
    </citation>
    <scope>NUCLEOTIDE SEQUENCE [LARGE SCALE GENOMIC DNA]</scope>
    <source>
        <strain evidence="2 3">NEAU-QY2</strain>
    </source>
</reference>
<protein>
    <submittedName>
        <fullName evidence="2">Uncharacterized protein</fullName>
    </submittedName>
</protein>
<evidence type="ECO:0000313" key="3">
    <source>
        <dbReference type="Proteomes" id="UP001332243"/>
    </source>
</evidence>
<feature type="region of interest" description="Disordered" evidence="1">
    <location>
        <begin position="276"/>
        <end position="295"/>
    </location>
</feature>
<evidence type="ECO:0000313" key="2">
    <source>
        <dbReference type="EMBL" id="MEE6261929.1"/>
    </source>
</evidence>
<sequence>MSGHPALADDLPRSLRELRREGVAVDAPDFVARLVRAVETVVRDLDALPRTDPFWANTNGRATWHKVSRYCEERLARDPGDQAARWTLLAQDLEGGLCSGLDLLAGELATRPELVVDVVATAEWVWLRVGVSPWAALRRVLDGLPPASRAALTRLAGSSDERTGRAARAALAVLAGRPFADAVGLARWDRLLTALLDRASEGPDGAGPPRTVEPETARRAGEVVAAARTLLAEDPTAVRDLVSAAWWCEVEVETPATDAARDLLATIDRARLEEFAAGAPPTPPAGNARPEAGVNPRAGTLAEAARTALRVLDGGPLLPLH</sequence>
<dbReference type="Proteomes" id="UP001332243">
    <property type="component" value="Unassembled WGS sequence"/>
</dbReference>
<accession>A0ABU7RZI2</accession>
<organism evidence="2 3">
    <name type="scientific">Plantactinospora sonchi</name>
    <dbReference type="NCBI Taxonomy" id="1544735"/>
    <lineage>
        <taxon>Bacteria</taxon>
        <taxon>Bacillati</taxon>
        <taxon>Actinomycetota</taxon>
        <taxon>Actinomycetes</taxon>
        <taxon>Micromonosporales</taxon>
        <taxon>Micromonosporaceae</taxon>
        <taxon>Plantactinospora</taxon>
    </lineage>
</organism>
<dbReference type="EMBL" id="JAZGQK010000024">
    <property type="protein sequence ID" value="MEE6261929.1"/>
    <property type="molecule type" value="Genomic_DNA"/>
</dbReference>
<dbReference type="RefSeq" id="WP_331217015.1">
    <property type="nucleotide sequence ID" value="NZ_JAZGQK010000024.1"/>
</dbReference>
<evidence type="ECO:0000256" key="1">
    <source>
        <dbReference type="SAM" id="MobiDB-lite"/>
    </source>
</evidence>
<comment type="caution">
    <text evidence="2">The sequence shown here is derived from an EMBL/GenBank/DDBJ whole genome shotgun (WGS) entry which is preliminary data.</text>
</comment>
<name>A0ABU7RZI2_9ACTN</name>
<gene>
    <name evidence="2" type="ORF">V1633_25925</name>
</gene>
<proteinExistence type="predicted"/>